<dbReference type="EMBL" id="CP000319">
    <property type="protein sequence ID" value="ABE61115.1"/>
    <property type="molecule type" value="Genomic_DNA"/>
</dbReference>
<dbReference type="Proteomes" id="UP000001953">
    <property type="component" value="Chromosome"/>
</dbReference>
<sequence>MKPGGHFLIVAASGIAILGIAVSGISVPARAATIQILMQDLEITPAETTAKVGDTIEWVNEDIFVHSATARNGDWDVELPAQKTGTLVLKKPGVVDYYCRYHPNMKARLTIAP</sequence>
<evidence type="ECO:0000313" key="3">
    <source>
        <dbReference type="Proteomes" id="UP000001953"/>
    </source>
</evidence>
<gene>
    <name evidence="2" type="ordered locus">Nham_0215</name>
</gene>
<dbReference type="InterPro" id="IPR008972">
    <property type="entry name" value="Cupredoxin"/>
</dbReference>
<keyword evidence="3" id="KW-1185">Reference proteome</keyword>
<dbReference type="Gene3D" id="2.60.40.420">
    <property type="entry name" value="Cupredoxins - blue copper proteins"/>
    <property type="match status" value="1"/>
</dbReference>
<reference evidence="2 3" key="1">
    <citation type="submission" date="2006-03" db="EMBL/GenBank/DDBJ databases">
        <title>Complete sequence of chromosome of Nitrobacter hamburgensis X14.</title>
        <authorList>
            <consortium name="US DOE Joint Genome Institute"/>
            <person name="Copeland A."/>
            <person name="Lucas S."/>
            <person name="Lapidus A."/>
            <person name="Barry K."/>
            <person name="Detter J.C."/>
            <person name="Glavina del Rio T."/>
            <person name="Hammon N."/>
            <person name="Israni S."/>
            <person name="Dalin E."/>
            <person name="Tice H."/>
            <person name="Pitluck S."/>
            <person name="Chain P."/>
            <person name="Malfatti S."/>
            <person name="Shin M."/>
            <person name="Vergez L."/>
            <person name="Schmutz J."/>
            <person name="Larimer F."/>
            <person name="Land M."/>
            <person name="Hauser L."/>
            <person name="Kyrpides N."/>
            <person name="Ivanova N."/>
            <person name="Ward B."/>
            <person name="Arp D."/>
            <person name="Klotz M."/>
            <person name="Stein L."/>
            <person name="O'Mullan G."/>
            <person name="Starkenburg S."/>
            <person name="Sayavedra L."/>
            <person name="Poret-Peterson A.T."/>
            <person name="Gentry M.E."/>
            <person name="Bruce D."/>
            <person name="Richardson P."/>
        </authorList>
    </citation>
    <scope>NUCLEOTIDE SEQUENCE [LARGE SCALE GENOMIC DNA]</scope>
    <source>
        <strain evidence="3">DSM 10229 / NCIMB 13809 / X14</strain>
    </source>
</reference>
<dbReference type="PANTHER" id="PTHR36507">
    <property type="entry name" value="BLL1555 PROTEIN"/>
    <property type="match status" value="1"/>
</dbReference>
<organism evidence="2 3">
    <name type="scientific">Nitrobacter hamburgensis (strain DSM 10229 / NCIMB 13809 / X14)</name>
    <dbReference type="NCBI Taxonomy" id="323097"/>
    <lineage>
        <taxon>Bacteria</taxon>
        <taxon>Pseudomonadati</taxon>
        <taxon>Pseudomonadota</taxon>
        <taxon>Alphaproteobacteria</taxon>
        <taxon>Hyphomicrobiales</taxon>
        <taxon>Nitrobacteraceae</taxon>
        <taxon>Nitrobacter</taxon>
    </lineage>
</organism>
<name>Q1QRN2_NITHX</name>
<dbReference type="STRING" id="323097.Nham_0215"/>
<dbReference type="InterPro" id="IPR028096">
    <property type="entry name" value="EfeO_Cupredoxin"/>
</dbReference>
<proteinExistence type="predicted"/>
<feature type="domain" description="EfeO-type cupredoxin-like" evidence="1">
    <location>
        <begin position="23"/>
        <end position="111"/>
    </location>
</feature>
<dbReference type="InterPro" id="IPR052721">
    <property type="entry name" value="ET_Amicyanin"/>
</dbReference>
<dbReference type="eggNOG" id="COG3794">
    <property type="taxonomic scope" value="Bacteria"/>
</dbReference>
<accession>Q1QRN2</accession>
<dbReference type="KEGG" id="nha:Nham_0215"/>
<protein>
    <submittedName>
        <fullName evidence="2">Putative amicyanin protein</fullName>
    </submittedName>
</protein>
<dbReference type="PANTHER" id="PTHR36507:SF1">
    <property type="entry name" value="BLL1555 PROTEIN"/>
    <property type="match status" value="1"/>
</dbReference>
<evidence type="ECO:0000259" key="1">
    <source>
        <dbReference type="Pfam" id="PF13473"/>
    </source>
</evidence>
<dbReference type="AlphaFoldDB" id="Q1QRN2"/>
<dbReference type="SUPFAM" id="SSF49503">
    <property type="entry name" value="Cupredoxins"/>
    <property type="match status" value="1"/>
</dbReference>
<dbReference type="RefSeq" id="WP_011508821.1">
    <property type="nucleotide sequence ID" value="NC_007964.1"/>
</dbReference>
<dbReference type="Pfam" id="PF13473">
    <property type="entry name" value="Cupredoxin_1"/>
    <property type="match status" value="1"/>
</dbReference>
<dbReference type="OrthoDB" id="9796416at2"/>
<evidence type="ECO:0000313" key="2">
    <source>
        <dbReference type="EMBL" id="ABE61115.1"/>
    </source>
</evidence>
<dbReference type="HOGENOM" id="CLU_084115_4_1_5"/>